<dbReference type="RefSeq" id="WP_085400206.1">
    <property type="nucleotide sequence ID" value="NZ_NAFL01000238.1"/>
</dbReference>
<accession>A0A1Y2JSD4</accession>
<protein>
    <recommendedName>
        <fullName evidence="2">thioredoxin-dependent peroxiredoxin</fullName>
        <ecNumber evidence="2">1.11.1.24</ecNumber>
    </recommendedName>
    <alternativeName>
        <fullName evidence="8">Thioredoxin peroxidase</fullName>
    </alternativeName>
    <alternativeName>
        <fullName evidence="10">Thioredoxin-dependent peroxiredoxin Bcp</fullName>
    </alternativeName>
</protein>
<keyword evidence="7" id="KW-0676">Redox-active center</keyword>
<dbReference type="GO" id="GO:0008379">
    <property type="term" value="F:thioredoxin peroxidase activity"/>
    <property type="evidence" value="ECO:0007669"/>
    <property type="project" value="TreeGrafter"/>
</dbReference>
<dbReference type="InterPro" id="IPR013766">
    <property type="entry name" value="Thioredoxin_domain"/>
</dbReference>
<evidence type="ECO:0000256" key="2">
    <source>
        <dbReference type="ARBA" id="ARBA00013017"/>
    </source>
</evidence>
<dbReference type="GO" id="GO:0005737">
    <property type="term" value="C:cytoplasm"/>
    <property type="evidence" value="ECO:0007669"/>
    <property type="project" value="TreeGrafter"/>
</dbReference>
<comment type="caution">
    <text evidence="14">The sequence shown here is derived from an EMBL/GenBank/DDBJ whole genome shotgun (WGS) entry which is preliminary data.</text>
</comment>
<evidence type="ECO:0000313" key="14">
    <source>
        <dbReference type="EMBL" id="OSJ33786.1"/>
    </source>
</evidence>
<evidence type="ECO:0000313" key="15">
    <source>
        <dbReference type="Proteomes" id="UP000193335"/>
    </source>
</evidence>
<dbReference type="InterPro" id="IPR036249">
    <property type="entry name" value="Thioredoxin-like_sf"/>
</dbReference>
<keyword evidence="3" id="KW-0575">Peroxidase</keyword>
<evidence type="ECO:0000256" key="6">
    <source>
        <dbReference type="ARBA" id="ARBA00023157"/>
    </source>
</evidence>
<dbReference type="Pfam" id="PF00578">
    <property type="entry name" value="AhpC-TSA"/>
    <property type="match status" value="1"/>
</dbReference>
<gene>
    <name evidence="14" type="ORF">BSZ19_14325</name>
</gene>
<dbReference type="AlphaFoldDB" id="A0A1Y2JSD4"/>
<evidence type="ECO:0000256" key="8">
    <source>
        <dbReference type="ARBA" id="ARBA00032824"/>
    </source>
</evidence>
<dbReference type="Gene3D" id="3.40.30.10">
    <property type="entry name" value="Glutaredoxin"/>
    <property type="match status" value="1"/>
</dbReference>
<reference evidence="14 15" key="1">
    <citation type="submission" date="2017-03" db="EMBL/GenBank/DDBJ databases">
        <title>Whole genome sequences of fourteen strains of Bradyrhizobium canariense and one strain of Bradyrhizobium japonicum isolated from Lupinus (Papilionoideae: Genisteae) species in Algeria.</title>
        <authorList>
            <person name="Crovadore J."/>
            <person name="Chekireb D."/>
            <person name="Brachmann A."/>
            <person name="Chablais R."/>
            <person name="Cochard B."/>
            <person name="Lefort F."/>
        </authorList>
    </citation>
    <scope>NUCLEOTIDE SEQUENCE [LARGE SCALE GENOMIC DNA]</scope>
    <source>
        <strain evidence="14 15">UBMA197</strain>
    </source>
</reference>
<evidence type="ECO:0000256" key="10">
    <source>
        <dbReference type="ARBA" id="ARBA00042639"/>
    </source>
</evidence>
<evidence type="ECO:0000256" key="7">
    <source>
        <dbReference type="ARBA" id="ARBA00023284"/>
    </source>
</evidence>
<evidence type="ECO:0000256" key="3">
    <source>
        <dbReference type="ARBA" id="ARBA00022559"/>
    </source>
</evidence>
<dbReference type="SUPFAM" id="SSF52833">
    <property type="entry name" value="Thioredoxin-like"/>
    <property type="match status" value="1"/>
</dbReference>
<comment type="similarity">
    <text evidence="9">Belongs to the peroxiredoxin family. BCP/PrxQ subfamily.</text>
</comment>
<dbReference type="EMBL" id="NAFL01000238">
    <property type="protein sequence ID" value="OSJ33786.1"/>
    <property type="molecule type" value="Genomic_DNA"/>
</dbReference>
<sequence>MLNQTDKTLARIRTELLTMFNAADWDSYNHLLSWLRDADVASHALKVGDEAPDFLLPDADGRLHSSEQLRRNGPLVLSFFRGGWCPFCTAELCALQAAKDEFESVGATLVVVTPETRDFPRQLKRSLGLDLKVLSDVDYGVAISYGVLFKVPDEIKAHYSGRGFDFGARHGSPEWMLPIPATYVIDAQGRIRSAFVEPDFTIREEPAEILASLRQVASMSLPTEAEGGKRDPGELGDDPI</sequence>
<keyword evidence="4" id="KW-0049">Antioxidant</keyword>
<dbReference type="PANTHER" id="PTHR42801:SF7">
    <property type="entry name" value="SLL1159 PROTEIN"/>
    <property type="match status" value="1"/>
</dbReference>
<dbReference type="GO" id="GO:0034599">
    <property type="term" value="P:cellular response to oxidative stress"/>
    <property type="evidence" value="ECO:0007669"/>
    <property type="project" value="TreeGrafter"/>
</dbReference>
<evidence type="ECO:0000256" key="12">
    <source>
        <dbReference type="SAM" id="MobiDB-lite"/>
    </source>
</evidence>
<organism evidence="14 15">
    <name type="scientific">Bradyrhizobium japonicum</name>
    <dbReference type="NCBI Taxonomy" id="375"/>
    <lineage>
        <taxon>Bacteria</taxon>
        <taxon>Pseudomonadati</taxon>
        <taxon>Pseudomonadota</taxon>
        <taxon>Alphaproteobacteria</taxon>
        <taxon>Hyphomicrobiales</taxon>
        <taxon>Nitrobacteraceae</taxon>
        <taxon>Bradyrhizobium</taxon>
    </lineage>
</organism>
<feature type="region of interest" description="Disordered" evidence="12">
    <location>
        <begin position="221"/>
        <end position="240"/>
    </location>
</feature>
<dbReference type="EC" id="1.11.1.24" evidence="2"/>
<dbReference type="PROSITE" id="PS51352">
    <property type="entry name" value="THIOREDOXIN_2"/>
    <property type="match status" value="1"/>
</dbReference>
<dbReference type="GO" id="GO:0045454">
    <property type="term" value="P:cell redox homeostasis"/>
    <property type="evidence" value="ECO:0007669"/>
    <property type="project" value="TreeGrafter"/>
</dbReference>
<evidence type="ECO:0000256" key="1">
    <source>
        <dbReference type="ARBA" id="ARBA00003330"/>
    </source>
</evidence>
<dbReference type="InterPro" id="IPR050924">
    <property type="entry name" value="Peroxiredoxin_BCP/PrxQ"/>
</dbReference>
<name>A0A1Y2JSD4_BRAJP</name>
<dbReference type="CDD" id="cd02970">
    <property type="entry name" value="PRX_like2"/>
    <property type="match status" value="1"/>
</dbReference>
<evidence type="ECO:0000256" key="4">
    <source>
        <dbReference type="ARBA" id="ARBA00022862"/>
    </source>
</evidence>
<evidence type="ECO:0000256" key="9">
    <source>
        <dbReference type="ARBA" id="ARBA00038489"/>
    </source>
</evidence>
<dbReference type="Proteomes" id="UP000193335">
    <property type="component" value="Unassembled WGS sequence"/>
</dbReference>
<comment type="function">
    <text evidence="1">Thiol-specific peroxidase that catalyzes the reduction of hydrogen peroxide and organic hydroperoxides to water and alcohols, respectively. Plays a role in cell protection against oxidative stress by detoxifying peroxides and as sensor of hydrogen peroxide-mediated signaling events.</text>
</comment>
<dbReference type="PANTHER" id="PTHR42801">
    <property type="entry name" value="THIOREDOXIN-DEPENDENT PEROXIDE REDUCTASE"/>
    <property type="match status" value="1"/>
</dbReference>
<proteinExistence type="inferred from homology"/>
<evidence type="ECO:0000259" key="13">
    <source>
        <dbReference type="PROSITE" id="PS51352"/>
    </source>
</evidence>
<keyword evidence="5" id="KW-0560">Oxidoreductase</keyword>
<evidence type="ECO:0000256" key="11">
    <source>
        <dbReference type="ARBA" id="ARBA00049091"/>
    </source>
</evidence>
<dbReference type="InterPro" id="IPR000866">
    <property type="entry name" value="AhpC/TSA"/>
</dbReference>
<keyword evidence="6" id="KW-1015">Disulfide bond</keyword>
<evidence type="ECO:0000256" key="5">
    <source>
        <dbReference type="ARBA" id="ARBA00023002"/>
    </source>
</evidence>
<comment type="catalytic activity">
    <reaction evidence="11">
        <text>a hydroperoxide + [thioredoxin]-dithiol = an alcohol + [thioredoxin]-disulfide + H2O</text>
        <dbReference type="Rhea" id="RHEA:62620"/>
        <dbReference type="Rhea" id="RHEA-COMP:10698"/>
        <dbReference type="Rhea" id="RHEA-COMP:10700"/>
        <dbReference type="ChEBI" id="CHEBI:15377"/>
        <dbReference type="ChEBI" id="CHEBI:29950"/>
        <dbReference type="ChEBI" id="CHEBI:30879"/>
        <dbReference type="ChEBI" id="CHEBI:35924"/>
        <dbReference type="ChEBI" id="CHEBI:50058"/>
        <dbReference type="EC" id="1.11.1.24"/>
    </reaction>
</comment>
<feature type="domain" description="Thioredoxin" evidence="13">
    <location>
        <begin position="45"/>
        <end position="218"/>
    </location>
</feature>